<dbReference type="AlphaFoldDB" id="A0AAD5VQX8"/>
<accession>A0AAD5VQX8</accession>
<dbReference type="Proteomes" id="UP001213000">
    <property type="component" value="Unassembled WGS sequence"/>
</dbReference>
<sequence>MNNEVPRSTAIPNDVLNAIAQRLDDCTKDARVELDPWIADEGVKGRGYEALLMLPGAIAPSAIGLLLPRLLDLWRMAIL</sequence>
<gene>
    <name evidence="1" type="ORF">NP233_g7950</name>
</gene>
<evidence type="ECO:0000313" key="1">
    <source>
        <dbReference type="EMBL" id="KAJ3564955.1"/>
    </source>
</evidence>
<dbReference type="EMBL" id="JANIEX010000614">
    <property type="protein sequence ID" value="KAJ3564955.1"/>
    <property type="molecule type" value="Genomic_DNA"/>
</dbReference>
<organism evidence="1 2">
    <name type="scientific">Leucocoprinus birnbaumii</name>
    <dbReference type="NCBI Taxonomy" id="56174"/>
    <lineage>
        <taxon>Eukaryota</taxon>
        <taxon>Fungi</taxon>
        <taxon>Dikarya</taxon>
        <taxon>Basidiomycota</taxon>
        <taxon>Agaricomycotina</taxon>
        <taxon>Agaricomycetes</taxon>
        <taxon>Agaricomycetidae</taxon>
        <taxon>Agaricales</taxon>
        <taxon>Agaricineae</taxon>
        <taxon>Agaricaceae</taxon>
        <taxon>Leucocoprinus</taxon>
    </lineage>
</organism>
<evidence type="ECO:0000313" key="2">
    <source>
        <dbReference type="Proteomes" id="UP001213000"/>
    </source>
</evidence>
<protein>
    <submittedName>
        <fullName evidence="1">Uncharacterized protein</fullName>
    </submittedName>
</protein>
<keyword evidence="2" id="KW-1185">Reference proteome</keyword>
<comment type="caution">
    <text evidence="1">The sequence shown here is derived from an EMBL/GenBank/DDBJ whole genome shotgun (WGS) entry which is preliminary data.</text>
</comment>
<name>A0AAD5VQX8_9AGAR</name>
<reference evidence="1" key="1">
    <citation type="submission" date="2022-07" db="EMBL/GenBank/DDBJ databases">
        <title>Genome Sequence of Leucocoprinus birnbaumii.</title>
        <authorList>
            <person name="Buettner E."/>
        </authorList>
    </citation>
    <scope>NUCLEOTIDE SEQUENCE</scope>
    <source>
        <strain evidence="1">VT141</strain>
    </source>
</reference>
<proteinExistence type="predicted"/>